<name>D3BRZ8_HETP5</name>
<sequence length="79" mass="9057">MHSTCLVGNLLPLETVALDSFSFHWVAERILHYRLDGALKLETRFDCPYKVTNVKGLNVTVSNVEYGTKRKRINPHKTI</sequence>
<accession>D3BRZ8</accession>
<dbReference type="GeneID" id="31366257"/>
<organism evidence="1 2">
    <name type="scientific">Heterostelium pallidum (strain ATCC 26659 / Pp 5 / PN500)</name>
    <name type="common">Cellular slime mold</name>
    <name type="synonym">Polysphondylium pallidum</name>
    <dbReference type="NCBI Taxonomy" id="670386"/>
    <lineage>
        <taxon>Eukaryota</taxon>
        <taxon>Amoebozoa</taxon>
        <taxon>Evosea</taxon>
        <taxon>Eumycetozoa</taxon>
        <taxon>Dictyostelia</taxon>
        <taxon>Acytosteliales</taxon>
        <taxon>Acytosteliaceae</taxon>
        <taxon>Heterostelium</taxon>
    </lineage>
</organism>
<protein>
    <submittedName>
        <fullName evidence="1">Uncharacterized protein</fullName>
    </submittedName>
</protein>
<comment type="caution">
    <text evidence="1">The sequence shown here is derived from an EMBL/GenBank/DDBJ whole genome shotgun (WGS) entry which is preliminary data.</text>
</comment>
<dbReference type="EMBL" id="ADBJ01000051">
    <property type="protein sequence ID" value="EFA75735.1"/>
    <property type="molecule type" value="Genomic_DNA"/>
</dbReference>
<keyword evidence="2" id="KW-1185">Reference proteome</keyword>
<proteinExistence type="predicted"/>
<evidence type="ECO:0000313" key="2">
    <source>
        <dbReference type="Proteomes" id="UP000001396"/>
    </source>
</evidence>
<dbReference type="AlphaFoldDB" id="D3BRZ8"/>
<gene>
    <name evidence="1" type="ORF">PPL_10788</name>
</gene>
<evidence type="ECO:0000313" key="1">
    <source>
        <dbReference type="EMBL" id="EFA75735.1"/>
    </source>
</evidence>
<reference evidence="1 2" key="1">
    <citation type="journal article" date="2011" name="Genome Res.">
        <title>Phylogeny-wide analysis of social amoeba genomes highlights ancient origins for complex intercellular communication.</title>
        <authorList>
            <person name="Heidel A.J."/>
            <person name="Lawal H.M."/>
            <person name="Felder M."/>
            <person name="Schilde C."/>
            <person name="Helps N.R."/>
            <person name="Tunggal B."/>
            <person name="Rivero F."/>
            <person name="John U."/>
            <person name="Schleicher M."/>
            <person name="Eichinger L."/>
            <person name="Platzer M."/>
            <person name="Noegel A.A."/>
            <person name="Schaap P."/>
            <person name="Gloeckner G."/>
        </authorList>
    </citation>
    <scope>NUCLEOTIDE SEQUENCE [LARGE SCALE GENOMIC DNA]</scope>
    <source>
        <strain evidence="2">ATCC 26659 / Pp 5 / PN500</strain>
    </source>
</reference>
<dbReference type="InParanoid" id="D3BRZ8"/>
<dbReference type="Proteomes" id="UP000001396">
    <property type="component" value="Unassembled WGS sequence"/>
</dbReference>
<dbReference type="RefSeq" id="XP_020427869.1">
    <property type="nucleotide sequence ID" value="XM_020581553.1"/>
</dbReference>